<protein>
    <submittedName>
        <fullName evidence="2">Uncharacterized protein</fullName>
    </submittedName>
</protein>
<sequence>MIIKIIIIGIIFFILFIIFIYILNKKTTSDELEYNYTDIRKYLKTGDIILFSCKKHENILDELQYFSRTTLLGSEYGHVGLIMRENDKIYVVECTDNNHTGDNYAWRKNNYKKGGLRIIDLDILLKEYYKSHLGAYGIRFISEPIPNDVFLDKIKKYYDMPFESKFTLFALAFVDICISHDISSELSNILADKNKLMCSEFTHDILYRCGILKPYTSKIFWPYLIDNELFDSLHDSKYSKLYKFNFKN</sequence>
<dbReference type="Gene3D" id="3.90.1720.10">
    <property type="entry name" value="endopeptidase domain like (from Nostoc punctiforme)"/>
    <property type="match status" value="1"/>
</dbReference>
<feature type="transmembrane region" description="Helical" evidence="1">
    <location>
        <begin position="5"/>
        <end position="23"/>
    </location>
</feature>
<proteinExistence type="predicted"/>
<keyword evidence="1" id="KW-0812">Transmembrane</keyword>
<name>A0A2P1ELR7_9VIRU</name>
<keyword evidence="3" id="KW-1185">Reference proteome</keyword>
<organism evidence="2 3">
    <name type="scientific">Moumouvirus australiensis</name>
    <dbReference type="NCBI Taxonomy" id="2109587"/>
    <lineage>
        <taxon>Viruses</taxon>
        <taxon>Varidnaviria</taxon>
        <taxon>Bamfordvirae</taxon>
        <taxon>Nucleocytoviricota</taxon>
        <taxon>Megaviricetes</taxon>
        <taxon>Imitervirales</taxon>
        <taxon>Mimiviridae</taxon>
        <taxon>Megamimivirinae</taxon>
        <taxon>Moumouvirus</taxon>
        <taxon>Moumouvirus australiense</taxon>
    </lineage>
</organism>
<gene>
    <name evidence="2" type="ORF">mc_450</name>
</gene>
<dbReference type="Proteomes" id="UP000289600">
    <property type="component" value="Segment"/>
</dbReference>
<evidence type="ECO:0000313" key="3">
    <source>
        <dbReference type="Proteomes" id="UP000289600"/>
    </source>
</evidence>
<accession>A0A2P1ELR7</accession>
<keyword evidence="1" id="KW-1133">Transmembrane helix</keyword>
<evidence type="ECO:0000313" key="2">
    <source>
        <dbReference type="EMBL" id="AVL94836.1"/>
    </source>
</evidence>
<reference evidence="3" key="1">
    <citation type="submission" date="2018-01" db="EMBL/GenBank/DDBJ databases">
        <title>Testimony of 'menage a trois' revealed by the proteome of Megavirus virophage.</title>
        <authorList>
            <person name="Jeudy S."/>
            <person name="Bertaux L."/>
            <person name="Alempic J.-M."/>
            <person name="Lartigue A."/>
            <person name="Legendre M."/>
            <person name="Philippe N."/>
            <person name="Beucher L."/>
            <person name="Biondi E."/>
            <person name="Juul S."/>
            <person name="Turner D."/>
            <person name="Coute Y."/>
            <person name="Claverie J.-M."/>
            <person name="Abergel C."/>
        </authorList>
    </citation>
    <scope>NUCLEOTIDE SEQUENCE [LARGE SCALE GENOMIC DNA]</scope>
</reference>
<keyword evidence="1" id="KW-0472">Membrane</keyword>
<evidence type="ECO:0000256" key="1">
    <source>
        <dbReference type="SAM" id="Phobius"/>
    </source>
</evidence>
<dbReference type="EMBL" id="MG807320">
    <property type="protein sequence ID" value="AVL94836.1"/>
    <property type="molecule type" value="Genomic_DNA"/>
</dbReference>
<dbReference type="InterPro" id="IPR038765">
    <property type="entry name" value="Papain-like_cys_pep_sf"/>
</dbReference>
<dbReference type="SUPFAM" id="SSF54001">
    <property type="entry name" value="Cysteine proteinases"/>
    <property type="match status" value="1"/>
</dbReference>